<dbReference type="EMBL" id="BOOR01000056">
    <property type="protein sequence ID" value="GII57800.1"/>
    <property type="molecule type" value="Genomic_DNA"/>
</dbReference>
<sequence>MLAGLSIGYYTRLEQGKQRCPSEQVIGALARVFCLDTDATAHLYELAHPRARIRESTHRPIDPDVVRLMERWTHAPAFVVNHRWDVLVRNRLSTALWEGYEYVDNLMRFTFLNPESREFYLEWEKEAAFKVAHLRATTVAVHHDAFLRDLIAELSGNSEDFRRLWARHDVCITAREPKRLHHRRVGDLILWCQMFSIEGAPGHLIFVSQAEPGSPSEHALARMAGMGRGPRHITFCH</sequence>
<dbReference type="InterPro" id="IPR041413">
    <property type="entry name" value="MLTR_LBD"/>
</dbReference>
<evidence type="ECO:0000313" key="2">
    <source>
        <dbReference type="EMBL" id="GII57800.1"/>
    </source>
</evidence>
<gene>
    <name evidence="2" type="ORF">Pth03_61890</name>
</gene>
<dbReference type="Proteomes" id="UP000605992">
    <property type="component" value="Unassembled WGS sequence"/>
</dbReference>
<comment type="caution">
    <text evidence="2">The sequence shown here is derived from an EMBL/GenBank/DDBJ whole genome shotgun (WGS) entry which is preliminary data.</text>
</comment>
<evidence type="ECO:0000259" key="1">
    <source>
        <dbReference type="Pfam" id="PF17765"/>
    </source>
</evidence>
<name>A0A8J3XYR7_9ACTN</name>
<dbReference type="Pfam" id="PF17765">
    <property type="entry name" value="MLTR_LBD"/>
    <property type="match status" value="1"/>
</dbReference>
<dbReference type="PANTHER" id="PTHR35010">
    <property type="entry name" value="BLL4672 PROTEIN-RELATED"/>
    <property type="match status" value="1"/>
</dbReference>
<evidence type="ECO:0000313" key="3">
    <source>
        <dbReference type="Proteomes" id="UP000605992"/>
    </source>
</evidence>
<dbReference type="AlphaFoldDB" id="A0A8J3XYR7"/>
<proteinExistence type="predicted"/>
<dbReference type="Gene3D" id="3.30.450.180">
    <property type="match status" value="1"/>
</dbReference>
<feature type="domain" description="MmyB-like transcription regulator ligand binding" evidence="1">
    <location>
        <begin position="62"/>
        <end position="222"/>
    </location>
</feature>
<accession>A0A8J3XYR7</accession>
<dbReference type="PANTHER" id="PTHR35010:SF2">
    <property type="entry name" value="BLL4672 PROTEIN"/>
    <property type="match status" value="1"/>
</dbReference>
<reference evidence="2" key="1">
    <citation type="submission" date="2021-01" db="EMBL/GenBank/DDBJ databases">
        <title>Whole genome shotgun sequence of Planotetraspora thailandica NBRC 104271.</title>
        <authorList>
            <person name="Komaki H."/>
            <person name="Tamura T."/>
        </authorList>
    </citation>
    <scope>NUCLEOTIDE SEQUENCE</scope>
    <source>
        <strain evidence="2">NBRC 104271</strain>
    </source>
</reference>
<keyword evidence="3" id="KW-1185">Reference proteome</keyword>
<organism evidence="2 3">
    <name type="scientific">Planotetraspora thailandica</name>
    <dbReference type="NCBI Taxonomy" id="487172"/>
    <lineage>
        <taxon>Bacteria</taxon>
        <taxon>Bacillati</taxon>
        <taxon>Actinomycetota</taxon>
        <taxon>Actinomycetes</taxon>
        <taxon>Streptosporangiales</taxon>
        <taxon>Streptosporangiaceae</taxon>
        <taxon>Planotetraspora</taxon>
    </lineage>
</organism>
<protein>
    <submittedName>
        <fullName evidence="2">Transcriptional regulator</fullName>
    </submittedName>
</protein>